<accession>A0A396HH18</accession>
<comment type="caution">
    <text evidence="2">The sequence shown here is derived from an EMBL/GenBank/DDBJ whole genome shotgun (WGS) entry which is preliminary data.</text>
</comment>
<dbReference type="AlphaFoldDB" id="A0A396HH18"/>
<keyword evidence="1" id="KW-0812">Transmembrane</keyword>
<dbReference type="EMBL" id="PSQE01000006">
    <property type="protein sequence ID" value="RHN50187.1"/>
    <property type="molecule type" value="Genomic_DNA"/>
</dbReference>
<evidence type="ECO:0000256" key="1">
    <source>
        <dbReference type="SAM" id="Phobius"/>
    </source>
</evidence>
<sequence length="144" mass="16223">MISRVRGGVGMGVGRWFDDNVRKVVGGGRITFCWSDNWVGGVPLRDRFPILFSLAEDRWVTVAEMEGGWLEVVGVSGGGASLHGRKRVWWSVLLFCRITFMTGGVGFLILFMAIQSKVSIIFSRRWRHLMIGVCRSMYGINELH</sequence>
<gene>
    <name evidence="2" type="ORF">MtrunA17_Chr6g0454731</name>
</gene>
<feature type="transmembrane region" description="Helical" evidence="1">
    <location>
        <begin position="88"/>
        <end position="114"/>
    </location>
</feature>
<dbReference type="PANTHER" id="PTHR36617:SF5">
    <property type="entry name" value="OS05G0421675 PROTEIN"/>
    <property type="match status" value="1"/>
</dbReference>
<evidence type="ECO:0000313" key="2">
    <source>
        <dbReference type="EMBL" id="RHN50187.1"/>
    </source>
</evidence>
<proteinExistence type="predicted"/>
<keyword evidence="1" id="KW-1133">Transmembrane helix</keyword>
<reference evidence="2" key="1">
    <citation type="journal article" date="2018" name="Nat. Plants">
        <title>Whole-genome landscape of Medicago truncatula symbiotic genes.</title>
        <authorList>
            <person name="Pecrix Y."/>
            <person name="Gamas P."/>
            <person name="Carrere S."/>
        </authorList>
    </citation>
    <scope>NUCLEOTIDE SEQUENCE</scope>
    <source>
        <tissue evidence="2">Leaves</tissue>
    </source>
</reference>
<keyword evidence="1" id="KW-0472">Membrane</keyword>
<protein>
    <recommendedName>
        <fullName evidence="3">Transmembrane protein</fullName>
    </recommendedName>
</protein>
<name>A0A396HH18_MEDTR</name>
<dbReference type="Gramene" id="rna34449">
    <property type="protein sequence ID" value="RHN50187.1"/>
    <property type="gene ID" value="gene34449"/>
</dbReference>
<dbReference type="PANTHER" id="PTHR36617">
    <property type="entry name" value="PROTEIN, PUTATIVE-RELATED"/>
    <property type="match status" value="1"/>
</dbReference>
<evidence type="ECO:0008006" key="3">
    <source>
        <dbReference type="Google" id="ProtNLM"/>
    </source>
</evidence>
<organism evidence="2">
    <name type="scientific">Medicago truncatula</name>
    <name type="common">Barrel medic</name>
    <name type="synonym">Medicago tribuloides</name>
    <dbReference type="NCBI Taxonomy" id="3880"/>
    <lineage>
        <taxon>Eukaryota</taxon>
        <taxon>Viridiplantae</taxon>
        <taxon>Streptophyta</taxon>
        <taxon>Embryophyta</taxon>
        <taxon>Tracheophyta</taxon>
        <taxon>Spermatophyta</taxon>
        <taxon>Magnoliopsida</taxon>
        <taxon>eudicotyledons</taxon>
        <taxon>Gunneridae</taxon>
        <taxon>Pentapetalae</taxon>
        <taxon>rosids</taxon>
        <taxon>fabids</taxon>
        <taxon>Fabales</taxon>
        <taxon>Fabaceae</taxon>
        <taxon>Papilionoideae</taxon>
        <taxon>50 kb inversion clade</taxon>
        <taxon>NPAAA clade</taxon>
        <taxon>Hologalegina</taxon>
        <taxon>IRL clade</taxon>
        <taxon>Trifolieae</taxon>
        <taxon>Medicago</taxon>
    </lineage>
</organism>
<dbReference type="Proteomes" id="UP000265566">
    <property type="component" value="Chromosome 6"/>
</dbReference>